<reference evidence="2 3" key="1">
    <citation type="submission" date="2012-11" db="EMBL/GenBank/DDBJ databases">
        <title>Whole genome sequence of Acidocella aminolytica 101 = DSM 11237.</title>
        <authorList>
            <person name="Azuma Y."/>
            <person name="Higashiura N."/>
            <person name="Hirakawa H."/>
            <person name="Matsushita K."/>
        </authorList>
    </citation>
    <scope>NUCLEOTIDE SEQUENCE [LARGE SCALE GENOMIC DNA]</scope>
    <source>
        <strain evidence="3">101 / DSM 11237</strain>
    </source>
</reference>
<evidence type="ECO:0000313" key="2">
    <source>
        <dbReference type="EMBL" id="GAN80362.1"/>
    </source>
</evidence>
<dbReference type="OrthoDB" id="7307944at2"/>
<dbReference type="RefSeq" id="WP_048878779.1">
    <property type="nucleotide sequence ID" value="NZ_BANC01000045.1"/>
</dbReference>
<name>A0A0D6PFB9_9PROT</name>
<dbReference type="Proteomes" id="UP000032668">
    <property type="component" value="Unassembled WGS sequence"/>
</dbReference>
<protein>
    <recommendedName>
        <fullName evidence="4">DUF1640 domain-containing protein</fullName>
    </recommendedName>
</protein>
<sequence>MTAVPFDTLKLARALRDQGKFTQDQAEGMAQAFAEAVQTDLATKGDISTLASKSDIARLDGRMNLQQWMLGFVLTFVVAIVIKLFLH</sequence>
<feature type="transmembrane region" description="Helical" evidence="1">
    <location>
        <begin position="68"/>
        <end position="86"/>
    </location>
</feature>
<keyword evidence="1" id="KW-1133">Transmembrane helix</keyword>
<organism evidence="2 3">
    <name type="scientific">Acidocella aminolytica 101 = DSM 11237</name>
    <dbReference type="NCBI Taxonomy" id="1120923"/>
    <lineage>
        <taxon>Bacteria</taxon>
        <taxon>Pseudomonadati</taxon>
        <taxon>Pseudomonadota</taxon>
        <taxon>Alphaproteobacteria</taxon>
        <taxon>Acetobacterales</taxon>
        <taxon>Acidocellaceae</taxon>
        <taxon>Acidocella</taxon>
    </lineage>
</organism>
<evidence type="ECO:0000313" key="3">
    <source>
        <dbReference type="Proteomes" id="UP000032668"/>
    </source>
</evidence>
<gene>
    <name evidence="2" type="ORF">Aam_046_003</name>
</gene>
<keyword evidence="1" id="KW-0812">Transmembrane</keyword>
<accession>A0A0D6PFB9</accession>
<evidence type="ECO:0008006" key="4">
    <source>
        <dbReference type="Google" id="ProtNLM"/>
    </source>
</evidence>
<proteinExistence type="predicted"/>
<dbReference type="AlphaFoldDB" id="A0A0D6PFB9"/>
<dbReference type="STRING" id="1120923.SAMN02746095_03847"/>
<comment type="caution">
    <text evidence="2">The sequence shown here is derived from an EMBL/GenBank/DDBJ whole genome shotgun (WGS) entry which is preliminary data.</text>
</comment>
<keyword evidence="3" id="KW-1185">Reference proteome</keyword>
<evidence type="ECO:0000256" key="1">
    <source>
        <dbReference type="SAM" id="Phobius"/>
    </source>
</evidence>
<keyword evidence="1" id="KW-0472">Membrane</keyword>
<dbReference type="EMBL" id="BANC01000045">
    <property type="protein sequence ID" value="GAN80362.1"/>
    <property type="molecule type" value="Genomic_DNA"/>
</dbReference>